<comment type="caution">
    <text evidence="1">The sequence shown here is derived from an EMBL/GenBank/DDBJ whole genome shotgun (WGS) entry which is preliminary data.</text>
</comment>
<sequence length="116" mass="12164">WGWGYPGWGWGAGPYAGGGWGWGWGAPFVFGSALGLAVGSAVAASSADDGYEDPTIYAPPSYYYSSSAQPASQPVYSSYQQPSAYNAAPQTGQQSDVVHCSAGRFFNSLTESCDKR</sequence>
<proteinExistence type="predicted"/>
<name>A0A252AMZ5_9PROT</name>
<protein>
    <submittedName>
        <fullName evidence="1">Uncharacterized protein</fullName>
    </submittedName>
</protein>
<evidence type="ECO:0000313" key="1">
    <source>
        <dbReference type="EMBL" id="OUI91234.1"/>
    </source>
</evidence>
<dbReference type="Proteomes" id="UP000194641">
    <property type="component" value="Unassembled WGS sequence"/>
</dbReference>
<dbReference type="AlphaFoldDB" id="A0A252AMZ5"/>
<reference evidence="2" key="1">
    <citation type="submission" date="2014-06" db="EMBL/GenBank/DDBJ databases">
        <authorList>
            <person name="Winans N.J."/>
            <person name="Newell P.D."/>
            <person name="Douglas A.E."/>
        </authorList>
    </citation>
    <scope>NUCLEOTIDE SEQUENCE [LARGE SCALE GENOMIC DNA]</scope>
</reference>
<feature type="non-terminal residue" evidence="1">
    <location>
        <position position="1"/>
    </location>
</feature>
<accession>A0A252AMZ5</accession>
<organism evidence="1 2">
    <name type="scientific">Acetobacter indonesiensis</name>
    <dbReference type="NCBI Taxonomy" id="104101"/>
    <lineage>
        <taxon>Bacteria</taxon>
        <taxon>Pseudomonadati</taxon>
        <taxon>Pseudomonadota</taxon>
        <taxon>Alphaproteobacteria</taxon>
        <taxon>Acetobacterales</taxon>
        <taxon>Acetobacteraceae</taxon>
        <taxon>Acetobacter</taxon>
    </lineage>
</organism>
<gene>
    <name evidence="1" type="ORF">HK17_12660</name>
</gene>
<dbReference type="EMBL" id="JOPA01000042">
    <property type="protein sequence ID" value="OUI91234.1"/>
    <property type="molecule type" value="Genomic_DNA"/>
</dbReference>
<evidence type="ECO:0000313" key="2">
    <source>
        <dbReference type="Proteomes" id="UP000194641"/>
    </source>
</evidence>